<dbReference type="GO" id="GO:0016746">
    <property type="term" value="F:acyltransferase activity"/>
    <property type="evidence" value="ECO:0007669"/>
    <property type="project" value="UniProtKB-KW"/>
</dbReference>
<protein>
    <submittedName>
        <fullName evidence="4">GNAT family N-acetyltransferase</fullName>
        <ecNumber evidence="4">2.3.-.-</ecNumber>
    </submittedName>
</protein>
<evidence type="ECO:0000313" key="5">
    <source>
        <dbReference type="Proteomes" id="UP001598352"/>
    </source>
</evidence>
<dbReference type="CDD" id="cd04301">
    <property type="entry name" value="NAT_SF"/>
    <property type="match status" value="1"/>
</dbReference>
<evidence type="ECO:0000313" key="4">
    <source>
        <dbReference type="EMBL" id="MFD4824664.1"/>
    </source>
</evidence>
<proteinExistence type="predicted"/>
<feature type="domain" description="N-acetyltransferase" evidence="3">
    <location>
        <begin position="9"/>
        <end position="159"/>
    </location>
</feature>
<dbReference type="SUPFAM" id="SSF55729">
    <property type="entry name" value="Acyl-CoA N-acyltransferases (Nat)"/>
    <property type="match status" value="1"/>
</dbReference>
<accession>A0ABW6F4T7</accession>
<evidence type="ECO:0000256" key="1">
    <source>
        <dbReference type="ARBA" id="ARBA00022679"/>
    </source>
</evidence>
<dbReference type="InterPro" id="IPR000182">
    <property type="entry name" value="GNAT_dom"/>
</dbReference>
<dbReference type="PROSITE" id="PS51186">
    <property type="entry name" value="GNAT"/>
    <property type="match status" value="1"/>
</dbReference>
<keyword evidence="2 4" id="KW-0012">Acyltransferase</keyword>
<dbReference type="EC" id="2.3.-.-" evidence="4"/>
<sequence>MTTGQQHQPSVRPAAPEDLGDLQALARRTIDACYRGFLGDEAVDRFIGSGASDAHVESHLGQGGVYCLLLDGRIAGLSILDGPTVDLMMIDPDRHRRGLGRVLLRHAEETLLARCPVIRLETFPDNVGAREFYEACGWVSAGLLEAEGPAKLVYTRSAAAPS</sequence>
<dbReference type="RefSeq" id="WP_382774454.1">
    <property type="nucleotide sequence ID" value="NZ_JBHXED010000024.1"/>
</dbReference>
<keyword evidence="5" id="KW-1185">Reference proteome</keyword>
<dbReference type="Proteomes" id="UP001598352">
    <property type="component" value="Unassembled WGS sequence"/>
</dbReference>
<dbReference type="Gene3D" id="3.40.630.30">
    <property type="match status" value="1"/>
</dbReference>
<dbReference type="InterPro" id="IPR016181">
    <property type="entry name" value="Acyl_CoA_acyltransferase"/>
</dbReference>
<dbReference type="InterPro" id="IPR050832">
    <property type="entry name" value="Bact_Acetyltransf"/>
</dbReference>
<organism evidence="4 5">
    <name type="scientific">Streptomyces rubiginosohelvolus</name>
    <dbReference type="NCBI Taxonomy" id="67362"/>
    <lineage>
        <taxon>Bacteria</taxon>
        <taxon>Bacillati</taxon>
        <taxon>Actinomycetota</taxon>
        <taxon>Actinomycetes</taxon>
        <taxon>Kitasatosporales</taxon>
        <taxon>Streptomycetaceae</taxon>
        <taxon>Streptomyces</taxon>
    </lineage>
</organism>
<keyword evidence="1 4" id="KW-0808">Transferase</keyword>
<name>A0ABW6F4T7_9ACTN</name>
<evidence type="ECO:0000256" key="2">
    <source>
        <dbReference type="ARBA" id="ARBA00023315"/>
    </source>
</evidence>
<dbReference type="EMBL" id="JBHXKZ010000015">
    <property type="protein sequence ID" value="MFD4824664.1"/>
    <property type="molecule type" value="Genomic_DNA"/>
</dbReference>
<reference evidence="4 5" key="1">
    <citation type="submission" date="2024-09" db="EMBL/GenBank/DDBJ databases">
        <title>The Natural Products Discovery Center: Release of the First 8490 Sequenced Strains for Exploring Actinobacteria Biosynthetic Diversity.</title>
        <authorList>
            <person name="Kalkreuter E."/>
            <person name="Kautsar S.A."/>
            <person name="Yang D."/>
            <person name="Bader C.D."/>
            <person name="Teijaro C.N."/>
            <person name="Fluegel L."/>
            <person name="Davis C.M."/>
            <person name="Simpson J.R."/>
            <person name="Lauterbach L."/>
            <person name="Steele A.D."/>
            <person name="Gui C."/>
            <person name="Meng S."/>
            <person name="Li G."/>
            <person name="Viehrig K."/>
            <person name="Ye F."/>
            <person name="Su P."/>
            <person name="Kiefer A.F."/>
            <person name="Nichols A."/>
            <person name="Cepeda A.J."/>
            <person name="Yan W."/>
            <person name="Fan B."/>
            <person name="Jiang Y."/>
            <person name="Adhikari A."/>
            <person name="Zheng C.-J."/>
            <person name="Schuster L."/>
            <person name="Cowan T.M."/>
            <person name="Smanski M.J."/>
            <person name="Chevrette M.G."/>
            <person name="De Carvalho L.P.S."/>
            <person name="Shen B."/>
        </authorList>
    </citation>
    <scope>NUCLEOTIDE SEQUENCE [LARGE SCALE GENOMIC DNA]</scope>
    <source>
        <strain evidence="4 5">NPDC058428</strain>
    </source>
</reference>
<dbReference type="Pfam" id="PF00583">
    <property type="entry name" value="Acetyltransf_1"/>
    <property type="match status" value="1"/>
</dbReference>
<comment type="caution">
    <text evidence="4">The sequence shown here is derived from an EMBL/GenBank/DDBJ whole genome shotgun (WGS) entry which is preliminary data.</text>
</comment>
<dbReference type="PANTHER" id="PTHR43877">
    <property type="entry name" value="AMINOALKYLPHOSPHONATE N-ACETYLTRANSFERASE-RELATED-RELATED"/>
    <property type="match status" value="1"/>
</dbReference>
<evidence type="ECO:0000259" key="3">
    <source>
        <dbReference type="PROSITE" id="PS51186"/>
    </source>
</evidence>
<gene>
    <name evidence="4" type="ORF">ACFWOQ_19020</name>
</gene>